<evidence type="ECO:0000256" key="5">
    <source>
        <dbReference type="ARBA" id="ARBA00022692"/>
    </source>
</evidence>
<dbReference type="PANTHER" id="PTHR21716">
    <property type="entry name" value="TRANSMEMBRANE PROTEIN"/>
    <property type="match status" value="1"/>
</dbReference>
<comment type="subcellular location">
    <subcellularLocation>
        <location evidence="1">Cell membrane</location>
        <topology evidence="1">Multi-pass membrane protein</topology>
    </subcellularLocation>
</comment>
<evidence type="ECO:0000313" key="9">
    <source>
        <dbReference type="EMBL" id="NDY43070.1"/>
    </source>
</evidence>
<dbReference type="GO" id="GO:0055085">
    <property type="term" value="P:transmembrane transport"/>
    <property type="evidence" value="ECO:0007669"/>
    <property type="project" value="TreeGrafter"/>
</dbReference>
<feature type="transmembrane region" description="Helical" evidence="8">
    <location>
        <begin position="311"/>
        <end position="341"/>
    </location>
</feature>
<dbReference type="GO" id="GO:0005886">
    <property type="term" value="C:plasma membrane"/>
    <property type="evidence" value="ECO:0007669"/>
    <property type="project" value="UniProtKB-SubCell"/>
</dbReference>
<organism evidence="9 10">
    <name type="scientific">Dissulfurirhabdus thermomarina</name>
    <dbReference type="NCBI Taxonomy" id="1765737"/>
    <lineage>
        <taxon>Bacteria</taxon>
        <taxon>Deltaproteobacteria</taxon>
        <taxon>Dissulfurirhabdaceae</taxon>
        <taxon>Dissulfurirhabdus</taxon>
    </lineage>
</organism>
<keyword evidence="6 8" id="KW-1133">Transmembrane helix</keyword>
<dbReference type="AlphaFoldDB" id="A0A6N9TRL7"/>
<dbReference type="RefSeq" id="WP_163299189.1">
    <property type="nucleotide sequence ID" value="NZ_JAAGRR010000117.1"/>
</dbReference>
<dbReference type="Pfam" id="PF01594">
    <property type="entry name" value="AI-2E_transport"/>
    <property type="match status" value="1"/>
</dbReference>
<evidence type="ECO:0000256" key="1">
    <source>
        <dbReference type="ARBA" id="ARBA00004651"/>
    </source>
</evidence>
<dbReference type="PANTHER" id="PTHR21716:SF53">
    <property type="entry name" value="PERMEASE PERM-RELATED"/>
    <property type="match status" value="1"/>
</dbReference>
<dbReference type="EMBL" id="JAAGRR010000117">
    <property type="protein sequence ID" value="NDY43070.1"/>
    <property type="molecule type" value="Genomic_DNA"/>
</dbReference>
<sequence length="365" mass="40040">MKPFRDWFHRYLSDPQAVILAFLLGLGTVIILTLGRMLAPVLASLVIAYLLQGPVARMERLGLPRLAAVSLVFLLFMAVLVFILLGLLPLLSRQVGQFLHDLPAMIAGGQQALLRLPERYPDFVTEAQLTQLMATLRAEVMGIGQHLLSLSLASVLGLLTLLVYLVLMPLLVFFFLKDKERILAWVTELLPEERGLAAEVWAEMDRQLGNYIRGKVWEILIVWTASTATFAWLGLKFSMLLGLFVGLSVLIPYVGATVMTFPVALIAYSQWGWSADFAWTVAAYLVIQVLDGNLLVPLLLSEVVNLHPVAIIVAILVFGGLWGLWGVFFAIPLATLVHSVIRAWQKVGARKAPAAPAPEAAGADA</sequence>
<dbReference type="InterPro" id="IPR002549">
    <property type="entry name" value="AI-2E-like"/>
</dbReference>
<keyword evidence="10" id="KW-1185">Reference proteome</keyword>
<feature type="transmembrane region" description="Helical" evidence="8">
    <location>
        <begin position="216"/>
        <end position="235"/>
    </location>
</feature>
<evidence type="ECO:0000313" key="10">
    <source>
        <dbReference type="Proteomes" id="UP000469346"/>
    </source>
</evidence>
<evidence type="ECO:0000256" key="7">
    <source>
        <dbReference type="ARBA" id="ARBA00023136"/>
    </source>
</evidence>
<evidence type="ECO:0000256" key="2">
    <source>
        <dbReference type="ARBA" id="ARBA00009773"/>
    </source>
</evidence>
<evidence type="ECO:0000256" key="6">
    <source>
        <dbReference type="ARBA" id="ARBA00022989"/>
    </source>
</evidence>
<feature type="transmembrane region" description="Helical" evidence="8">
    <location>
        <begin position="20"/>
        <end position="51"/>
    </location>
</feature>
<proteinExistence type="inferred from homology"/>
<feature type="transmembrane region" description="Helical" evidence="8">
    <location>
        <begin position="241"/>
        <end position="265"/>
    </location>
</feature>
<comment type="similarity">
    <text evidence="2">Belongs to the autoinducer-2 exporter (AI-2E) (TC 2.A.86) family.</text>
</comment>
<protein>
    <submittedName>
        <fullName evidence="9">AI-2E family transporter</fullName>
    </submittedName>
</protein>
<keyword evidence="4" id="KW-1003">Cell membrane</keyword>
<gene>
    <name evidence="9" type="ORF">G3N55_09475</name>
</gene>
<keyword evidence="7 8" id="KW-0472">Membrane</keyword>
<feature type="transmembrane region" description="Helical" evidence="8">
    <location>
        <begin position="63"/>
        <end position="88"/>
    </location>
</feature>
<dbReference type="Proteomes" id="UP000469346">
    <property type="component" value="Unassembled WGS sequence"/>
</dbReference>
<evidence type="ECO:0000256" key="3">
    <source>
        <dbReference type="ARBA" id="ARBA00022448"/>
    </source>
</evidence>
<evidence type="ECO:0000256" key="4">
    <source>
        <dbReference type="ARBA" id="ARBA00022475"/>
    </source>
</evidence>
<keyword evidence="3" id="KW-0813">Transport</keyword>
<name>A0A6N9TRL7_DISTH</name>
<comment type="caution">
    <text evidence="9">The sequence shown here is derived from an EMBL/GenBank/DDBJ whole genome shotgun (WGS) entry which is preliminary data.</text>
</comment>
<feature type="transmembrane region" description="Helical" evidence="8">
    <location>
        <begin position="150"/>
        <end position="176"/>
    </location>
</feature>
<evidence type="ECO:0000256" key="8">
    <source>
        <dbReference type="SAM" id="Phobius"/>
    </source>
</evidence>
<reference evidence="9 10" key="1">
    <citation type="submission" date="2020-02" db="EMBL/GenBank/DDBJ databases">
        <title>Comparative genomics of sulfur disproportionating microorganisms.</title>
        <authorList>
            <person name="Ward L.M."/>
            <person name="Bertran E."/>
            <person name="Johnston D.T."/>
        </authorList>
    </citation>
    <scope>NUCLEOTIDE SEQUENCE [LARGE SCALE GENOMIC DNA]</scope>
    <source>
        <strain evidence="9 10">DSM 100025</strain>
    </source>
</reference>
<accession>A0A6N9TRL7</accession>
<feature type="transmembrane region" description="Helical" evidence="8">
    <location>
        <begin position="277"/>
        <end position="299"/>
    </location>
</feature>
<keyword evidence="5 8" id="KW-0812">Transmembrane</keyword>